<gene>
    <name evidence="1" type="ORF">TEOVI_000271300</name>
</gene>
<sequence>MEQCCGAAAITDAVDLRDVITSSRKRRRVDVGECEELWQQINKILQETFTEPQMVVQRNEKEMDTITVTILAQLYRVLRDCWCFSGDPYDLFEPVTNLHDVTKRVLMTSGGYVLTPDSQNLLLGSDANMAYVGILLSRVYRVLVGFGHLHCIPPEDAGITNLENEVCIVLRNRQGLTGVESDLIKEICSTLRSQLQDPTGTAVALFEEWPLLETSEFARLVADFNMKFIEFLPFLPTEGSGGAAFCLIPSNNYDTVWGRVVSCGSCWVAGKMCAQSFLVSPSGPLIVHLLRCQRKDGIPYDGGAHVTVSGNEDEVILREWLRQRLWTPQPTVIVQWWRANVLSSCVDFPSSLISEVDNGPGNHKFERCWPQFIDGAADCLPAVWVRGLQVVSSVKVDVECCVCRMVSCPW</sequence>
<reference evidence="1" key="1">
    <citation type="submission" date="2016-09" db="EMBL/GenBank/DDBJ databases">
        <authorList>
            <person name="Hebert L."/>
            <person name="Moumen B."/>
        </authorList>
    </citation>
    <scope>NUCLEOTIDE SEQUENCE [LARGE SCALE GENOMIC DNA]</scope>
    <source>
        <strain evidence="1">OVI</strain>
    </source>
</reference>
<dbReference type="VEuPathDB" id="TriTrypDB:TEOVI_000271300"/>
<evidence type="ECO:0000313" key="2">
    <source>
        <dbReference type="Proteomes" id="UP000195570"/>
    </source>
</evidence>
<accession>A0A1G4IFH4</accession>
<evidence type="ECO:0000313" key="1">
    <source>
        <dbReference type="EMBL" id="SCU71133.1"/>
    </source>
</evidence>
<comment type="caution">
    <text evidence="1">The sequence shown here is derived from an EMBL/GenBank/DDBJ whole genome shotgun (WGS) entry which is preliminary data.</text>
</comment>
<dbReference type="AlphaFoldDB" id="A0A1G4IFH4"/>
<dbReference type="RefSeq" id="XP_067081847.1">
    <property type="nucleotide sequence ID" value="XM_067225746.1"/>
</dbReference>
<dbReference type="EMBL" id="CZPT02001577">
    <property type="protein sequence ID" value="SCU71133.1"/>
    <property type="molecule type" value="Genomic_DNA"/>
</dbReference>
<dbReference type="GeneID" id="92376653"/>
<dbReference type="Proteomes" id="UP000195570">
    <property type="component" value="Unassembled WGS sequence"/>
</dbReference>
<protein>
    <submittedName>
        <fullName evidence="1">Uncharacterized protein</fullName>
    </submittedName>
</protein>
<organism evidence="1 2">
    <name type="scientific">Trypanosoma equiperdum</name>
    <dbReference type="NCBI Taxonomy" id="5694"/>
    <lineage>
        <taxon>Eukaryota</taxon>
        <taxon>Discoba</taxon>
        <taxon>Euglenozoa</taxon>
        <taxon>Kinetoplastea</taxon>
        <taxon>Metakinetoplastina</taxon>
        <taxon>Trypanosomatida</taxon>
        <taxon>Trypanosomatidae</taxon>
        <taxon>Trypanosoma</taxon>
    </lineage>
</organism>
<keyword evidence="2" id="KW-1185">Reference proteome</keyword>
<name>A0A1G4IFH4_TRYEQ</name>
<proteinExistence type="predicted"/>